<feature type="domain" description="MAM" evidence="2">
    <location>
        <begin position="523"/>
        <end position="683"/>
    </location>
</feature>
<feature type="region of interest" description="Disordered" evidence="1">
    <location>
        <begin position="707"/>
        <end position="738"/>
    </location>
</feature>
<dbReference type="CDD" id="cd06263">
    <property type="entry name" value="MAM"/>
    <property type="match status" value="5"/>
</dbReference>
<feature type="compositionally biased region" description="Low complexity" evidence="1">
    <location>
        <begin position="387"/>
        <end position="396"/>
    </location>
</feature>
<keyword evidence="4" id="KW-1185">Reference proteome</keyword>
<dbReference type="PANTHER" id="PTHR23282:SF142">
    <property type="entry name" value="MAM DOMAIN-CONTAINING PROTEIN"/>
    <property type="match status" value="1"/>
</dbReference>
<dbReference type="InterPro" id="IPR051560">
    <property type="entry name" value="MAM_domain-containing"/>
</dbReference>
<protein>
    <recommendedName>
        <fullName evidence="2">MAM domain-containing protein</fullName>
    </recommendedName>
</protein>
<gene>
    <name evidence="3" type="ORF">BaRGS_00029951</name>
</gene>
<feature type="domain" description="MAM" evidence="2">
    <location>
        <begin position="176"/>
        <end position="337"/>
    </location>
</feature>
<organism evidence="3 4">
    <name type="scientific">Batillaria attramentaria</name>
    <dbReference type="NCBI Taxonomy" id="370345"/>
    <lineage>
        <taxon>Eukaryota</taxon>
        <taxon>Metazoa</taxon>
        <taxon>Spiralia</taxon>
        <taxon>Lophotrochozoa</taxon>
        <taxon>Mollusca</taxon>
        <taxon>Gastropoda</taxon>
        <taxon>Caenogastropoda</taxon>
        <taxon>Sorbeoconcha</taxon>
        <taxon>Cerithioidea</taxon>
        <taxon>Batillariidae</taxon>
        <taxon>Batillaria</taxon>
    </lineage>
</organism>
<feature type="domain" description="MAM" evidence="2">
    <location>
        <begin position="31"/>
        <end position="172"/>
    </location>
</feature>
<dbReference type="Gene3D" id="2.60.120.200">
    <property type="match status" value="5"/>
</dbReference>
<dbReference type="AlphaFoldDB" id="A0ABD0JUU5"/>
<feature type="region of interest" description="Disordered" evidence="1">
    <location>
        <begin position="548"/>
        <end position="567"/>
    </location>
</feature>
<dbReference type="SMART" id="SM00137">
    <property type="entry name" value="MAM"/>
    <property type="match status" value="5"/>
</dbReference>
<evidence type="ECO:0000313" key="4">
    <source>
        <dbReference type="Proteomes" id="UP001519460"/>
    </source>
</evidence>
<feature type="domain" description="MAM" evidence="2">
    <location>
        <begin position="687"/>
        <end position="838"/>
    </location>
</feature>
<feature type="region of interest" description="Disordered" evidence="1">
    <location>
        <begin position="381"/>
        <end position="405"/>
    </location>
</feature>
<feature type="compositionally biased region" description="Low complexity" evidence="1">
    <location>
        <begin position="712"/>
        <end position="724"/>
    </location>
</feature>
<evidence type="ECO:0000313" key="3">
    <source>
        <dbReference type="EMBL" id="KAK7478852.1"/>
    </source>
</evidence>
<evidence type="ECO:0000259" key="2">
    <source>
        <dbReference type="PROSITE" id="PS50060"/>
    </source>
</evidence>
<name>A0ABD0JUU5_9CAEN</name>
<dbReference type="InterPro" id="IPR013320">
    <property type="entry name" value="ConA-like_dom_sf"/>
</dbReference>
<feature type="domain" description="MAM" evidence="2">
    <location>
        <begin position="360"/>
        <end position="522"/>
    </location>
</feature>
<accession>A0ABD0JUU5</accession>
<dbReference type="Pfam" id="PF00629">
    <property type="entry name" value="MAM"/>
    <property type="match status" value="5"/>
</dbReference>
<evidence type="ECO:0000256" key="1">
    <source>
        <dbReference type="SAM" id="MobiDB-lite"/>
    </source>
</evidence>
<reference evidence="3 4" key="1">
    <citation type="journal article" date="2023" name="Sci. Data">
        <title>Genome assembly of the Korean intertidal mud-creeper Batillaria attramentaria.</title>
        <authorList>
            <person name="Patra A.K."/>
            <person name="Ho P.T."/>
            <person name="Jun S."/>
            <person name="Lee S.J."/>
            <person name="Kim Y."/>
            <person name="Won Y.J."/>
        </authorList>
    </citation>
    <scope>NUCLEOTIDE SEQUENCE [LARGE SCALE GENOMIC DNA]</scope>
    <source>
        <strain evidence="3">Wonlab-2016</strain>
    </source>
</reference>
<dbReference type="PRINTS" id="PR00020">
    <property type="entry name" value="MAMDOMAIN"/>
</dbReference>
<dbReference type="PROSITE" id="PS50060">
    <property type="entry name" value="MAM_2"/>
    <property type="match status" value="5"/>
</dbReference>
<dbReference type="PANTHER" id="PTHR23282">
    <property type="entry name" value="APICAL ENDOSOMAL GLYCOPROTEIN PRECURSOR"/>
    <property type="match status" value="1"/>
</dbReference>
<comment type="caution">
    <text evidence="3">The sequence shown here is derived from an EMBL/GenBank/DDBJ whole genome shotgun (WGS) entry which is preliminary data.</text>
</comment>
<dbReference type="SUPFAM" id="SSF49899">
    <property type="entry name" value="Concanavalin A-like lectins/glucanases"/>
    <property type="match status" value="5"/>
</dbReference>
<sequence length="892" mass="95203">PPAVTEPPPPGGVPTLPPTVAPPAVVPYTVDWGRLKGSTRSGSTGPDFDHTGSGHYLYLEASGRSPGDTAVLASPTLTNAGTPSGTVCLTFWYSMYGFSMGTLELFTAQTDLSNQNLVWRKNSQQNQGWKRAAVEIDNTSPLRLVWKAIRGPGYTSDIAIDDVSHAPGSCPVVADINCDFDNADICGYTQLDTDDYDWLRNNGRTSSGSTGPSDDRTGGGYYMYTENSSPRRVGDVATLLSPVHTSTLDTSCLTFWYNMYGATVGSLNVYSAPNGVLSSKVLLWSRSGDQGQGWYKVTLELDTSTPIQLVFEELRGTSYTSDVAIDDVTVVPGTCAGPPPDSPPVVPSVTTPVPSVTPTFDCDFNTAGICGYQQSTSDDFNWSRKNGGTSSSSTGPSDDHGGGGHYMYTEVSWNNPGVKADLISPDYTPTTSKTCLTFWYHMYGNTIGTLEVYTAPSGDLGNKAKIWTKSGSQGNLWKEASISVDTPNNAPIQVIFRGIRGSSYTGDIAIDDITAVPNGCPGVTCDFDTSDICGWETAVPMNDFEWKRNKGGTTSSNTGPDADHTSGSGHYMYVEASSLGSTSGQLVSPLLTSTDTTNCVTFWYNMYGSDIGTLQFTSTPVGSSTPVVLWSKSGQQWQGWREAAVEVDTSTDVQVAFQYSHNGGWQGDVAIDDVLVTPGACPVIADVTCNFDSADICGYTDGSGDSTWVRQSGSTPSSNTGPSSDHTGGGGFYMHTENSGNSIGDRSELLSPSHSLTSPTGCLSFWYYMYGSTVGTLNVYYVPNGDVTSKKLLWSQSGDQGQNWIDVSMDIDTSQPAQSYTSDIAIDDVLLVAGACAPPPTEPPVTLPPVPSPSGPVTPSMAFDIVLVIMILWSRERKLFFIEFSDDKSTHH</sequence>
<proteinExistence type="predicted"/>
<feature type="non-terminal residue" evidence="3">
    <location>
        <position position="1"/>
    </location>
</feature>
<dbReference type="EMBL" id="JACVVK020000316">
    <property type="protein sequence ID" value="KAK7478852.1"/>
    <property type="molecule type" value="Genomic_DNA"/>
</dbReference>
<dbReference type="InterPro" id="IPR000998">
    <property type="entry name" value="MAM_dom"/>
</dbReference>
<dbReference type="Proteomes" id="UP001519460">
    <property type="component" value="Unassembled WGS sequence"/>
</dbReference>